<dbReference type="AlphaFoldDB" id="A0A6C0HNE7"/>
<proteinExistence type="predicted"/>
<evidence type="ECO:0000313" key="1">
    <source>
        <dbReference type="EMBL" id="QHT82191.1"/>
    </source>
</evidence>
<evidence type="ECO:0008006" key="2">
    <source>
        <dbReference type="Google" id="ProtNLM"/>
    </source>
</evidence>
<organism evidence="1">
    <name type="scientific">viral metagenome</name>
    <dbReference type="NCBI Taxonomy" id="1070528"/>
    <lineage>
        <taxon>unclassified sequences</taxon>
        <taxon>metagenomes</taxon>
        <taxon>organismal metagenomes</taxon>
    </lineage>
</organism>
<name>A0A6C0HNE7_9ZZZZ</name>
<sequence length="313" mass="36815">MSIYTFVDYIERSNKKNLHPKIDKLYKGFSDNIKDLPNIIFYGPPGTGKYTQMLKLVSRFSPSTLRHEKKITMDHDKHTFNLKISDIHYEIDMSLLGCNAKLMWHDIYKRINDIVLSTAHKIGIIVCKNFGAINKDLLDIFYNFRKTQINSHITLKYILICESIGFIPDDITRCSIVVPVVRPSRSKLEQSFKINKYIQLDKITNMKNIHLEFKTDKCLIVSKTLYKLIIDNKSFSFSGLREHIYSILINNLNLEECIWIITEKLINGNNIKSSQLNELMENVYIFFKQYNNNYRSIFHLEKIIIDIIRMVKT</sequence>
<accession>A0A6C0HNE7</accession>
<dbReference type="Gene3D" id="3.40.50.300">
    <property type="entry name" value="P-loop containing nucleotide triphosphate hydrolases"/>
    <property type="match status" value="1"/>
</dbReference>
<protein>
    <recommendedName>
        <fullName evidence="2">ATPase AAA-type core domain-containing protein</fullName>
    </recommendedName>
</protein>
<reference evidence="1" key="1">
    <citation type="journal article" date="2020" name="Nature">
        <title>Giant virus diversity and host interactions through global metagenomics.</title>
        <authorList>
            <person name="Schulz F."/>
            <person name="Roux S."/>
            <person name="Paez-Espino D."/>
            <person name="Jungbluth S."/>
            <person name="Walsh D.A."/>
            <person name="Denef V.J."/>
            <person name="McMahon K.D."/>
            <person name="Konstantinidis K.T."/>
            <person name="Eloe-Fadrosh E.A."/>
            <person name="Kyrpides N.C."/>
            <person name="Woyke T."/>
        </authorList>
    </citation>
    <scope>NUCLEOTIDE SEQUENCE</scope>
    <source>
        <strain evidence="1">GVMAG-M-3300023184-161</strain>
    </source>
</reference>
<dbReference type="EMBL" id="MN739997">
    <property type="protein sequence ID" value="QHT82191.1"/>
    <property type="molecule type" value="Genomic_DNA"/>
</dbReference>
<dbReference type="InterPro" id="IPR027417">
    <property type="entry name" value="P-loop_NTPase"/>
</dbReference>
<dbReference type="SUPFAM" id="SSF52540">
    <property type="entry name" value="P-loop containing nucleoside triphosphate hydrolases"/>
    <property type="match status" value="1"/>
</dbReference>